<dbReference type="eggNOG" id="COG1716">
    <property type="taxonomic scope" value="Bacteria"/>
</dbReference>
<evidence type="ECO:0000313" key="4">
    <source>
        <dbReference type="Proteomes" id="UP000017048"/>
    </source>
</evidence>
<proteinExistence type="predicted"/>
<sequence length="200" mass="20944">MPYPPPVPGQPPYPVGGQHYPNQPVAPSAPRTMPQQVQISFYVMLAGALVTVLSAAYMLTTIDTIRDNASHASSGVLRGDELDLVVYAGIGGGLLTSAVSAGLWIWMAFACRSGKNWARVTATVFFGINLLFAVIGVIGVVIGGDLGTGTGTDPQSLAFSAVTFLIGVAAMVLLWHPRSSAYFAPAPPPAYAPYPPTGRW</sequence>
<dbReference type="AlphaFoldDB" id="U5ENX4"/>
<feature type="transmembrane region" description="Helical" evidence="2">
    <location>
        <begin position="121"/>
        <end position="144"/>
    </location>
</feature>
<dbReference type="Proteomes" id="UP000017048">
    <property type="component" value="Unassembled WGS sequence"/>
</dbReference>
<reference evidence="3 4" key="1">
    <citation type="journal article" date="2014" name="BMC Genomics">
        <title>Genome based analysis of type-I polyketide synthase and nonribosomal peptide synthetase gene clusters in seven strains of five representative Nocardia species.</title>
        <authorList>
            <person name="Komaki H."/>
            <person name="Ichikawa N."/>
            <person name="Hosoyama A."/>
            <person name="Takahashi-Nakaguchi A."/>
            <person name="Matsuzawa T."/>
            <person name="Suzuki K."/>
            <person name="Fujita N."/>
            <person name="Gonoi T."/>
        </authorList>
    </citation>
    <scope>NUCLEOTIDE SEQUENCE [LARGE SCALE GENOMIC DNA]</scope>
    <source>
        <strain evidence="3 4">NBRC 15531</strain>
    </source>
</reference>
<keyword evidence="4" id="KW-1185">Reference proteome</keyword>
<evidence type="ECO:0000313" key="3">
    <source>
        <dbReference type="EMBL" id="GAD86774.1"/>
    </source>
</evidence>
<feature type="region of interest" description="Disordered" evidence="1">
    <location>
        <begin position="1"/>
        <end position="29"/>
    </location>
</feature>
<feature type="transmembrane region" description="Helical" evidence="2">
    <location>
        <begin position="84"/>
        <end position="109"/>
    </location>
</feature>
<dbReference type="EMBL" id="AB685274">
    <property type="protein sequence ID" value="BAO98960.1"/>
    <property type="molecule type" value="Genomic_DNA"/>
</dbReference>
<evidence type="ECO:0000256" key="2">
    <source>
        <dbReference type="SAM" id="Phobius"/>
    </source>
</evidence>
<keyword evidence="2" id="KW-0472">Membrane</keyword>
<accession>U5ENX4</accession>
<feature type="transmembrane region" description="Helical" evidence="2">
    <location>
        <begin position="156"/>
        <end position="175"/>
    </location>
</feature>
<feature type="compositionally biased region" description="Pro residues" evidence="1">
    <location>
        <begin position="1"/>
        <end position="14"/>
    </location>
</feature>
<protein>
    <submittedName>
        <fullName evidence="3">Uncharacterized protein</fullName>
    </submittedName>
</protein>
<keyword evidence="2" id="KW-1133">Transmembrane helix</keyword>
<keyword evidence="2" id="KW-0812">Transmembrane</keyword>
<evidence type="ECO:0000256" key="1">
    <source>
        <dbReference type="SAM" id="MobiDB-lite"/>
    </source>
</evidence>
<dbReference type="STRING" id="1824.SAMN05444423_1011737"/>
<name>U5ENX4_NOCAS</name>
<dbReference type="EMBL" id="BAFO02000033">
    <property type="protein sequence ID" value="GAD86774.1"/>
    <property type="molecule type" value="Genomic_DNA"/>
</dbReference>
<organism evidence="3 4">
    <name type="scientific">Nocardia asteroides NBRC 15531</name>
    <dbReference type="NCBI Taxonomy" id="1110697"/>
    <lineage>
        <taxon>Bacteria</taxon>
        <taxon>Bacillati</taxon>
        <taxon>Actinomycetota</taxon>
        <taxon>Actinomycetes</taxon>
        <taxon>Mycobacteriales</taxon>
        <taxon>Nocardiaceae</taxon>
        <taxon>Nocardia</taxon>
    </lineage>
</organism>
<gene>
    <name evidence="3" type="ORF">NCAST_33_01520</name>
</gene>
<feature type="transmembrane region" description="Helical" evidence="2">
    <location>
        <begin position="39"/>
        <end position="59"/>
    </location>
</feature>